<dbReference type="AlphaFoldDB" id="A0A024HFJ7"/>
<dbReference type="HOGENOM" id="CLU_648700_0_0_6"/>
<organism evidence="1 2">
    <name type="scientific">Pseudomonas knackmussii (strain DSM 6978 / CCUG 54928 / LMG 23759 / B13)</name>
    <dbReference type="NCBI Taxonomy" id="1301098"/>
    <lineage>
        <taxon>Bacteria</taxon>
        <taxon>Pseudomonadati</taxon>
        <taxon>Pseudomonadota</taxon>
        <taxon>Gammaproteobacteria</taxon>
        <taxon>Pseudomonadales</taxon>
        <taxon>Pseudomonadaceae</taxon>
        <taxon>Pseudomonas</taxon>
    </lineage>
</organism>
<evidence type="ECO:0000313" key="1">
    <source>
        <dbReference type="EMBL" id="CDF83277.1"/>
    </source>
</evidence>
<name>A0A024HFJ7_PSEKB</name>
<evidence type="ECO:0000313" key="2">
    <source>
        <dbReference type="Proteomes" id="UP000025241"/>
    </source>
</evidence>
<dbReference type="STRING" id="1301098.PKB_1927"/>
<sequence>MSKFFKWALLLVVAVAVLIKVSLWLSVRSIVNDAVAKMAPVVDVSYGGISSSFDGRVGLKNVVIRVPAAHDSLKVAHAQLKFNGLRELLSFKERLADGKMPEQMAVELDGVELMVHGPFIQALYQQPAERSVFTAMSEVACGSVRNIGSDELLEMGYRSLDADVEFSYLFEPGAQKLTFNMRSDVRDMADTRVSMSLSNVSERPGDMRVNPPRVSSVTVELDDNQYQRRVQEFCAAKMGVDKATYLKKAVEVFDKNLRGQRVALDKPLLDAYGRYLADPQSLRLEMTPTEGMSWDGLQFFEAKDVVGMLKPVVLVNQQSVTPIGFAWVDPHKEKITVDSATQKIAAEETVESEKRTQQYGFVDIASLAKYTGKRLQFITFDGTYYQGVLHRVEDGRVYLTVLMGTGTAEVNLRLNKINQVRVEL</sequence>
<dbReference type="KEGG" id="pkc:PKB_1927"/>
<reference evidence="1 2" key="2">
    <citation type="submission" date="2014-05" db="EMBL/GenBank/DDBJ databases">
        <title>Genome sequence of the 3-chlorobenzoate degrading bacterium Pseudomonas knackmussii B13 shows multiple evidence for horizontal gene transfer.</title>
        <authorList>
            <person name="Miyazaki R."/>
            <person name="Bertelli C."/>
            <person name="Falquet L."/>
            <person name="Robinson-Rechavi M."/>
            <person name="Gharib W."/>
            <person name="Roy S."/>
            <person name="Van der Meer J.R."/>
        </authorList>
    </citation>
    <scope>NUCLEOTIDE SEQUENCE [LARGE SCALE GENOMIC DNA]</scope>
    <source>
        <strain evidence="1 2">B13</strain>
    </source>
</reference>
<keyword evidence="2" id="KW-1185">Reference proteome</keyword>
<gene>
    <name evidence="1" type="ORF">PKB_1927</name>
</gene>
<dbReference type="RefSeq" id="WP_043251107.1">
    <property type="nucleotide sequence ID" value="NZ_HG322950.1"/>
</dbReference>
<reference evidence="1 2" key="1">
    <citation type="submission" date="2013-03" db="EMBL/GenBank/DDBJ databases">
        <authorList>
            <person name="Linke B."/>
        </authorList>
    </citation>
    <scope>NUCLEOTIDE SEQUENCE [LARGE SCALE GENOMIC DNA]</scope>
    <source>
        <strain evidence="1 2">B13</strain>
    </source>
</reference>
<proteinExistence type="predicted"/>
<dbReference type="EMBL" id="HG322950">
    <property type="protein sequence ID" value="CDF83277.1"/>
    <property type="molecule type" value="Genomic_DNA"/>
</dbReference>
<dbReference type="PATRIC" id="fig|1301098.3.peg.1914"/>
<dbReference type="Proteomes" id="UP000025241">
    <property type="component" value="Chromosome I"/>
</dbReference>
<accession>A0A024HFJ7</accession>
<dbReference type="OrthoDB" id="6763701at2"/>
<protein>
    <submittedName>
        <fullName evidence="1">Uncharacterized protein</fullName>
    </submittedName>
</protein>